<dbReference type="InterPro" id="IPR037401">
    <property type="entry name" value="SnoaL-like"/>
</dbReference>
<organism evidence="2 3">
    <name type="scientific">Nocardia speluncae</name>
    <dbReference type="NCBI Taxonomy" id="419477"/>
    <lineage>
        <taxon>Bacteria</taxon>
        <taxon>Bacillati</taxon>
        <taxon>Actinomycetota</taxon>
        <taxon>Actinomycetes</taxon>
        <taxon>Mycobacteriales</taxon>
        <taxon>Nocardiaceae</taxon>
        <taxon>Nocardia</taxon>
    </lineage>
</organism>
<dbReference type="RefSeq" id="WP_068039908.1">
    <property type="nucleotide sequence ID" value="NZ_JAAXOO010000002.1"/>
</dbReference>
<comment type="caution">
    <text evidence="2">The sequence shown here is derived from an EMBL/GenBank/DDBJ whole genome shotgun (WGS) entry which is preliminary data.</text>
</comment>
<proteinExistence type="predicted"/>
<evidence type="ECO:0000259" key="1">
    <source>
        <dbReference type="Pfam" id="PF13474"/>
    </source>
</evidence>
<protein>
    <submittedName>
        <fullName evidence="2">SnoaL-like domain-containing protein</fullName>
    </submittedName>
</protein>
<sequence length="155" mass="16692">MTTSNDSPSHSDRVAADEAAIRRQIGKLIEGLQAGDLAAVQDAYTTDVVSFDIEPPLQHAGTAAKLENWARVFHTFEQVTYEVRDLRVTVGGDVAFGYAFARLSGTLKSGAATNGIWVRVTYGMQKIDGTWLIAHDQVSVPLDMASGRGAVDLEP</sequence>
<reference evidence="2 3" key="1">
    <citation type="submission" date="2020-04" db="EMBL/GenBank/DDBJ databases">
        <title>MicrobeNet Type strains.</title>
        <authorList>
            <person name="Nicholson A.C."/>
        </authorList>
    </citation>
    <scope>NUCLEOTIDE SEQUENCE [LARGE SCALE GENOMIC DNA]</scope>
    <source>
        <strain evidence="2 3">DSM 45078</strain>
    </source>
</reference>
<dbReference type="InterPro" id="IPR032710">
    <property type="entry name" value="NTF2-like_dom_sf"/>
</dbReference>
<keyword evidence="3" id="KW-1185">Reference proteome</keyword>
<feature type="domain" description="SnoaL-like" evidence="1">
    <location>
        <begin position="25"/>
        <end position="142"/>
    </location>
</feature>
<dbReference type="SUPFAM" id="SSF54427">
    <property type="entry name" value="NTF2-like"/>
    <property type="match status" value="1"/>
</dbReference>
<gene>
    <name evidence="2" type="ORF">HGA13_10085</name>
</gene>
<dbReference type="AlphaFoldDB" id="A0A846XBK2"/>
<dbReference type="Proteomes" id="UP000565715">
    <property type="component" value="Unassembled WGS sequence"/>
</dbReference>
<name>A0A846XBK2_9NOCA</name>
<evidence type="ECO:0000313" key="3">
    <source>
        <dbReference type="Proteomes" id="UP000565715"/>
    </source>
</evidence>
<dbReference type="EMBL" id="JAAXOO010000002">
    <property type="protein sequence ID" value="NKY33418.1"/>
    <property type="molecule type" value="Genomic_DNA"/>
</dbReference>
<accession>A0A846XBK2</accession>
<evidence type="ECO:0000313" key="2">
    <source>
        <dbReference type="EMBL" id="NKY33418.1"/>
    </source>
</evidence>
<dbReference type="Gene3D" id="3.10.450.50">
    <property type="match status" value="1"/>
</dbReference>
<dbReference type="Pfam" id="PF13474">
    <property type="entry name" value="SnoaL_3"/>
    <property type="match status" value="1"/>
</dbReference>